<dbReference type="InterPro" id="IPR036390">
    <property type="entry name" value="WH_DNA-bd_sf"/>
</dbReference>
<dbReference type="Pfam" id="PF07702">
    <property type="entry name" value="UTRA"/>
    <property type="match status" value="1"/>
</dbReference>
<sequence length="243" mass="28065">MPKKLYSDIYDTLKQEINKQVYQPRNTLPGEEELASRFDVTRNTVRRALKELQSDGLVYAVKGRGVVVLEPIRDDRVVFQAENTEGFEALRNFPQNKFIQRLSTDVLTFEEVEVDEELEKLTSFNTGDVAYFVERLRLFDGKALAVDNSYFRKSLLGDMTREDAEKSIYEYIRDNGLFKIAAERSTTTVESATKRDLQVLDVGDMNCVGALTKFVYTDTGRLFEHTQTRYVPNHFSMVDFKSF</sequence>
<dbReference type="InterPro" id="IPR036388">
    <property type="entry name" value="WH-like_DNA-bd_sf"/>
</dbReference>
<dbReference type="PANTHER" id="PTHR44846">
    <property type="entry name" value="MANNOSYL-D-GLYCERATE TRANSPORT/METABOLISM SYSTEM REPRESSOR MNGR-RELATED"/>
    <property type="match status" value="1"/>
</dbReference>
<dbReference type="PROSITE" id="PS50949">
    <property type="entry name" value="HTH_GNTR"/>
    <property type="match status" value="1"/>
</dbReference>
<evidence type="ECO:0000256" key="3">
    <source>
        <dbReference type="ARBA" id="ARBA00023163"/>
    </source>
</evidence>
<dbReference type="PANTHER" id="PTHR44846:SF12">
    <property type="entry name" value="HTH-TYPE TRANSCRIPTIONAL REGULATOR TRER"/>
    <property type="match status" value="1"/>
</dbReference>
<keyword evidence="3" id="KW-0804">Transcription</keyword>
<dbReference type="SUPFAM" id="SSF64288">
    <property type="entry name" value="Chorismate lyase-like"/>
    <property type="match status" value="1"/>
</dbReference>
<evidence type="ECO:0000313" key="5">
    <source>
        <dbReference type="EMBL" id="KRK80125.1"/>
    </source>
</evidence>
<name>A0A0R1K905_9LACO</name>
<dbReference type="OrthoDB" id="9816541at2"/>
<proteinExistence type="predicted"/>
<dbReference type="eggNOG" id="COG2188">
    <property type="taxonomic scope" value="Bacteria"/>
</dbReference>
<keyword evidence="6" id="KW-1185">Reference proteome</keyword>
<dbReference type="GO" id="GO:0045892">
    <property type="term" value="P:negative regulation of DNA-templated transcription"/>
    <property type="evidence" value="ECO:0007669"/>
    <property type="project" value="TreeGrafter"/>
</dbReference>
<evidence type="ECO:0000256" key="2">
    <source>
        <dbReference type="ARBA" id="ARBA00023125"/>
    </source>
</evidence>
<evidence type="ECO:0000256" key="1">
    <source>
        <dbReference type="ARBA" id="ARBA00023015"/>
    </source>
</evidence>
<dbReference type="PATRIC" id="fig|1423775.4.peg.3"/>
<dbReference type="PRINTS" id="PR00035">
    <property type="entry name" value="HTHGNTR"/>
</dbReference>
<evidence type="ECO:0000313" key="6">
    <source>
        <dbReference type="Proteomes" id="UP000051248"/>
    </source>
</evidence>
<dbReference type="Pfam" id="PF00392">
    <property type="entry name" value="GntR"/>
    <property type="match status" value="1"/>
</dbReference>
<dbReference type="InterPro" id="IPR028978">
    <property type="entry name" value="Chorismate_lyase_/UTRA_dom_sf"/>
</dbReference>
<reference evidence="5 6" key="1">
    <citation type="journal article" date="2015" name="Genome Announc.">
        <title>Expanding the biotechnology potential of lactobacilli through comparative genomics of 213 strains and associated genera.</title>
        <authorList>
            <person name="Sun Z."/>
            <person name="Harris H.M."/>
            <person name="McCann A."/>
            <person name="Guo C."/>
            <person name="Argimon S."/>
            <person name="Zhang W."/>
            <person name="Yang X."/>
            <person name="Jeffery I.B."/>
            <person name="Cooney J.C."/>
            <person name="Kagawa T.F."/>
            <person name="Liu W."/>
            <person name="Song Y."/>
            <person name="Salvetti E."/>
            <person name="Wrobel A."/>
            <person name="Rasinkangas P."/>
            <person name="Parkhill J."/>
            <person name="Rea M.C."/>
            <person name="O'Sullivan O."/>
            <person name="Ritari J."/>
            <person name="Douillard F.P."/>
            <person name="Paul Ross R."/>
            <person name="Yang R."/>
            <person name="Briner A.E."/>
            <person name="Felis G.E."/>
            <person name="de Vos W.M."/>
            <person name="Barrangou R."/>
            <person name="Klaenhammer T.R."/>
            <person name="Caufield P.W."/>
            <person name="Cui Y."/>
            <person name="Zhang H."/>
            <person name="O'Toole P.W."/>
        </authorList>
    </citation>
    <scope>NUCLEOTIDE SEQUENCE [LARGE SCALE GENOMIC DNA]</scope>
    <source>
        <strain evidence="5 6">DSM 19682</strain>
    </source>
</reference>
<keyword evidence="1" id="KW-0805">Transcription regulation</keyword>
<dbReference type="Proteomes" id="UP000051248">
    <property type="component" value="Unassembled WGS sequence"/>
</dbReference>
<protein>
    <submittedName>
        <fullName evidence="5">GntR-family transcriptional regulator</fullName>
    </submittedName>
</protein>
<dbReference type="SMART" id="SM00345">
    <property type="entry name" value="HTH_GNTR"/>
    <property type="match status" value="1"/>
</dbReference>
<organism evidence="5 6">
    <name type="scientific">Companilactobacillus nodensis DSM 19682 = JCM 14932 = NBRC 107160</name>
    <dbReference type="NCBI Taxonomy" id="1423775"/>
    <lineage>
        <taxon>Bacteria</taxon>
        <taxon>Bacillati</taxon>
        <taxon>Bacillota</taxon>
        <taxon>Bacilli</taxon>
        <taxon>Lactobacillales</taxon>
        <taxon>Lactobacillaceae</taxon>
        <taxon>Companilactobacillus</taxon>
    </lineage>
</organism>
<dbReference type="InterPro" id="IPR000524">
    <property type="entry name" value="Tscrpt_reg_HTH_GntR"/>
</dbReference>
<dbReference type="CDD" id="cd07377">
    <property type="entry name" value="WHTH_GntR"/>
    <property type="match status" value="1"/>
</dbReference>
<dbReference type="GO" id="GO:0003700">
    <property type="term" value="F:DNA-binding transcription factor activity"/>
    <property type="evidence" value="ECO:0007669"/>
    <property type="project" value="InterPro"/>
</dbReference>
<dbReference type="STRING" id="1423775.FD03_GL000003"/>
<dbReference type="AlphaFoldDB" id="A0A0R1K905"/>
<dbReference type="SMART" id="SM00866">
    <property type="entry name" value="UTRA"/>
    <property type="match status" value="1"/>
</dbReference>
<gene>
    <name evidence="5" type="ORF">FD03_GL000003</name>
</gene>
<dbReference type="InterPro" id="IPR011663">
    <property type="entry name" value="UTRA"/>
</dbReference>
<comment type="caution">
    <text evidence="5">The sequence shown here is derived from an EMBL/GenBank/DDBJ whole genome shotgun (WGS) entry which is preliminary data.</text>
</comment>
<evidence type="ECO:0000259" key="4">
    <source>
        <dbReference type="PROSITE" id="PS50949"/>
    </source>
</evidence>
<feature type="domain" description="HTH gntR-type" evidence="4">
    <location>
        <begin position="3"/>
        <end position="71"/>
    </location>
</feature>
<dbReference type="SUPFAM" id="SSF46785">
    <property type="entry name" value="Winged helix' DNA-binding domain"/>
    <property type="match status" value="1"/>
</dbReference>
<keyword evidence="2" id="KW-0238">DNA-binding</keyword>
<dbReference type="RefSeq" id="WP_034543460.1">
    <property type="nucleotide sequence ID" value="NZ_AZDZ01000008.1"/>
</dbReference>
<dbReference type="EMBL" id="AZDZ01000008">
    <property type="protein sequence ID" value="KRK80125.1"/>
    <property type="molecule type" value="Genomic_DNA"/>
</dbReference>
<dbReference type="Gene3D" id="1.10.10.10">
    <property type="entry name" value="Winged helix-like DNA-binding domain superfamily/Winged helix DNA-binding domain"/>
    <property type="match status" value="1"/>
</dbReference>
<dbReference type="Gene3D" id="3.40.1410.10">
    <property type="entry name" value="Chorismate lyase-like"/>
    <property type="match status" value="1"/>
</dbReference>
<accession>A0A0R1K905</accession>
<dbReference type="InterPro" id="IPR050679">
    <property type="entry name" value="Bact_HTH_transcr_reg"/>
</dbReference>
<dbReference type="GO" id="GO:0003677">
    <property type="term" value="F:DNA binding"/>
    <property type="evidence" value="ECO:0007669"/>
    <property type="project" value="UniProtKB-KW"/>
</dbReference>